<feature type="chain" id="PRO_5042050189" evidence="1">
    <location>
        <begin position="24"/>
        <end position="177"/>
    </location>
</feature>
<dbReference type="InterPro" id="IPR036182">
    <property type="entry name" value="PCuAC_sf"/>
</dbReference>
<dbReference type="RefSeq" id="WP_269817373.1">
    <property type="nucleotide sequence ID" value="NZ_CP114976.1"/>
</dbReference>
<dbReference type="Pfam" id="PF04314">
    <property type="entry name" value="PCuAC"/>
    <property type="match status" value="1"/>
</dbReference>
<dbReference type="PANTHER" id="PTHR36302">
    <property type="entry name" value="BLR7088 PROTEIN"/>
    <property type="match status" value="1"/>
</dbReference>
<dbReference type="InterPro" id="IPR007410">
    <property type="entry name" value="LpqE-like"/>
</dbReference>
<gene>
    <name evidence="2" type="ORF">O6P33_08575</name>
</gene>
<dbReference type="PANTHER" id="PTHR36302:SF1">
    <property type="entry name" value="COPPER CHAPERONE PCU(A)C"/>
    <property type="match status" value="1"/>
</dbReference>
<dbReference type="KEGG" id="dce:O6P33_08575"/>
<dbReference type="InterPro" id="IPR058248">
    <property type="entry name" value="Lxx211020-like"/>
</dbReference>
<proteinExistence type="predicted"/>
<accession>A0AAF0AIH3</accession>
<name>A0AAF0AIH3_9GAMM</name>
<dbReference type="AlphaFoldDB" id="A0AAF0AIH3"/>
<organism evidence="2 3">
    <name type="scientific">Denitrificimonas caeni</name>
    <dbReference type="NCBI Taxonomy" id="521720"/>
    <lineage>
        <taxon>Bacteria</taxon>
        <taxon>Pseudomonadati</taxon>
        <taxon>Pseudomonadota</taxon>
        <taxon>Gammaproteobacteria</taxon>
        <taxon>Pseudomonadales</taxon>
        <taxon>Pseudomonadaceae</taxon>
        <taxon>Denitrificimonas</taxon>
    </lineage>
</organism>
<reference evidence="2 3" key="1">
    <citation type="submission" date="2022-12" db="EMBL/GenBank/DDBJ databases">
        <title>Coexistence and Characterization of a Novel Tigecycline Resistance gene tet(X) variant and blaNDM-1 in a Pseudomonas caeni Isolate of Chicken Origin.</title>
        <authorList>
            <person name="Lu X."/>
            <person name="Zhang L."/>
            <person name="Li R."/>
            <person name="Wang Z."/>
        </authorList>
    </citation>
    <scope>NUCLEOTIDE SEQUENCE [LARGE SCALE GENOMIC DNA]</scope>
    <source>
        <strain evidence="2 3">CE14</strain>
    </source>
</reference>
<dbReference type="EMBL" id="CP114976">
    <property type="protein sequence ID" value="WBE24430.1"/>
    <property type="molecule type" value="Genomic_DNA"/>
</dbReference>
<keyword evidence="3" id="KW-1185">Reference proteome</keyword>
<evidence type="ECO:0000256" key="1">
    <source>
        <dbReference type="SAM" id="SignalP"/>
    </source>
</evidence>
<dbReference type="Proteomes" id="UP001212189">
    <property type="component" value="Chromosome"/>
</dbReference>
<evidence type="ECO:0000313" key="3">
    <source>
        <dbReference type="Proteomes" id="UP001212189"/>
    </source>
</evidence>
<keyword evidence="1" id="KW-0732">Signal</keyword>
<dbReference type="SUPFAM" id="SSF110087">
    <property type="entry name" value="DR1885-like metal-binding protein"/>
    <property type="match status" value="1"/>
</dbReference>
<dbReference type="Gene3D" id="2.60.40.1890">
    <property type="entry name" value="PCu(A)C copper chaperone"/>
    <property type="match status" value="1"/>
</dbReference>
<protein>
    <submittedName>
        <fullName evidence="2">Copper chaperone PCu(A)C</fullName>
    </submittedName>
</protein>
<evidence type="ECO:0000313" key="2">
    <source>
        <dbReference type="EMBL" id="WBE24430.1"/>
    </source>
</evidence>
<feature type="signal peptide" evidence="1">
    <location>
        <begin position="1"/>
        <end position="23"/>
    </location>
</feature>
<sequence>MRFTSIAASIFALAITAVLPVYAEQTPQAAAQSAEQQEKTITVNDAWSRELPPTAPVGAVFLHIENHSALPDRLISANSSIAEVTELHAHIHEGDVMRMVKVEAIDIPAHSQLTLEPGGYHIMLIDLQKPLVAGEQLPLTLQFEQAGTFDLIVEIKNSDAGTSAEQQHMDHAEHSHH</sequence>